<feature type="domain" description="C2H2-type" evidence="13">
    <location>
        <begin position="484"/>
        <end position="512"/>
    </location>
</feature>
<reference evidence="14 15" key="1">
    <citation type="journal article" date="2021" name="BMC Biol.">
        <title>Horizontally acquired antibacterial genes associated with adaptive radiation of ladybird beetles.</title>
        <authorList>
            <person name="Li H.S."/>
            <person name="Tang X.F."/>
            <person name="Huang Y.H."/>
            <person name="Xu Z.Y."/>
            <person name="Chen M.L."/>
            <person name="Du X.Y."/>
            <person name="Qiu B.Y."/>
            <person name="Chen P.T."/>
            <person name="Zhang W."/>
            <person name="Slipinski A."/>
            <person name="Escalona H.E."/>
            <person name="Waterhouse R.M."/>
            <person name="Zwick A."/>
            <person name="Pang H."/>
        </authorList>
    </citation>
    <scope>NUCLEOTIDE SEQUENCE [LARGE SCALE GENOMIC DNA]</scope>
    <source>
        <strain evidence="14">SYSU2018</strain>
    </source>
</reference>
<keyword evidence="6" id="KW-0862">Zinc</keyword>
<feature type="domain" description="C2H2-type" evidence="13">
    <location>
        <begin position="285"/>
        <end position="313"/>
    </location>
</feature>
<protein>
    <recommendedName>
        <fullName evidence="13">C2H2-type domain-containing protein</fullName>
    </recommendedName>
</protein>
<dbReference type="Proteomes" id="UP001516400">
    <property type="component" value="Unassembled WGS sequence"/>
</dbReference>
<dbReference type="PANTHER" id="PTHR24403:SF67">
    <property type="entry name" value="FI01116P-RELATED"/>
    <property type="match status" value="1"/>
</dbReference>
<feature type="transmembrane region" description="Helical" evidence="12">
    <location>
        <begin position="131"/>
        <end position="153"/>
    </location>
</feature>
<feature type="domain" description="C2H2-type" evidence="13">
    <location>
        <begin position="313"/>
        <end position="341"/>
    </location>
</feature>
<dbReference type="PROSITE" id="PS50157">
    <property type="entry name" value="ZINC_FINGER_C2H2_2"/>
    <property type="match status" value="8"/>
</dbReference>
<feature type="domain" description="C2H2-type" evidence="13">
    <location>
        <begin position="512"/>
        <end position="540"/>
    </location>
</feature>
<evidence type="ECO:0000256" key="10">
    <source>
        <dbReference type="ARBA" id="ARBA00023242"/>
    </source>
</evidence>
<dbReference type="SUPFAM" id="SSF57667">
    <property type="entry name" value="beta-beta-alpha zinc fingers"/>
    <property type="match status" value="5"/>
</dbReference>
<proteinExistence type="inferred from homology"/>
<dbReference type="GO" id="GO:0005634">
    <property type="term" value="C:nucleus"/>
    <property type="evidence" value="ECO:0007669"/>
    <property type="project" value="UniProtKB-SubCell"/>
</dbReference>
<dbReference type="EMBL" id="JABFTP020000062">
    <property type="protein sequence ID" value="KAL3273507.1"/>
    <property type="molecule type" value="Genomic_DNA"/>
</dbReference>
<keyword evidence="10" id="KW-0539">Nucleus</keyword>
<feature type="domain" description="C2H2-type" evidence="13">
    <location>
        <begin position="456"/>
        <end position="481"/>
    </location>
</feature>
<evidence type="ECO:0000256" key="8">
    <source>
        <dbReference type="ARBA" id="ARBA00023125"/>
    </source>
</evidence>
<evidence type="ECO:0000256" key="3">
    <source>
        <dbReference type="ARBA" id="ARBA00022723"/>
    </source>
</evidence>
<evidence type="ECO:0000256" key="5">
    <source>
        <dbReference type="ARBA" id="ARBA00022771"/>
    </source>
</evidence>
<evidence type="ECO:0000313" key="15">
    <source>
        <dbReference type="Proteomes" id="UP001516400"/>
    </source>
</evidence>
<dbReference type="SMART" id="SM00355">
    <property type="entry name" value="ZnF_C2H2"/>
    <property type="match status" value="9"/>
</dbReference>
<evidence type="ECO:0000256" key="2">
    <source>
        <dbReference type="ARBA" id="ARBA00006991"/>
    </source>
</evidence>
<evidence type="ECO:0000256" key="1">
    <source>
        <dbReference type="ARBA" id="ARBA00004123"/>
    </source>
</evidence>
<comment type="caution">
    <text evidence="14">The sequence shown here is derived from an EMBL/GenBank/DDBJ whole genome shotgun (WGS) entry which is preliminary data.</text>
</comment>
<dbReference type="Pfam" id="PF13909">
    <property type="entry name" value="zf-H2C2_5"/>
    <property type="match status" value="1"/>
</dbReference>
<feature type="domain" description="C2H2-type" evidence="13">
    <location>
        <begin position="427"/>
        <end position="455"/>
    </location>
</feature>
<sequence length="543" mass="63663">MATRPVLEEAVYYRVKKVKGHKCALVCEADTVSKHIKSGICIPLRRFLRKSMIISSRDPRAKFYAKSLDRLKMEESRHLEHYYSVIHPFSDFHFFWQSIMTIVHLLILLILPIYCLGDIVDHGEKIRGMDILFLFFTIACFINIIMCFFIGYYDKNTDKVVLQHSRIIKNHENNEQTNNHFIDFPKIEPYQSEEYIKEEEIDIGENEAGIPKIKTELLEEENETILREHTEHSTFEDLLDNKVFEEHSCENQASQSSHEYSQCDPTLESSHKVHINSSHLDIKKHICNLCDYQTFYKHHLTDHMNRVHNGIKYKCTQCDYQAKRKDYIKEHIESVHLGIKHKCSHCDYQATKKSNLTHHTNSVHFKIRNLKCIQCDYQTATKSNLFQHVNSAHLGITYKCSQCDYHATQKGSLKRHIESIHLGIKHYKCSHCDYQATRKSDLTHHTDRVHLKIKSIQCLQCDYQTSTNSNLSKHVKSVHLGITYKCSQCDYYATQKGSLKQHTESIHLGIKHKCSHCDYQSTKKSKLTHHINSVHIKIKNENY</sequence>
<dbReference type="GO" id="GO:0008270">
    <property type="term" value="F:zinc ion binding"/>
    <property type="evidence" value="ECO:0007669"/>
    <property type="project" value="UniProtKB-KW"/>
</dbReference>
<evidence type="ECO:0000256" key="9">
    <source>
        <dbReference type="ARBA" id="ARBA00023163"/>
    </source>
</evidence>
<evidence type="ECO:0000256" key="7">
    <source>
        <dbReference type="ARBA" id="ARBA00023015"/>
    </source>
</evidence>
<dbReference type="InterPro" id="IPR036236">
    <property type="entry name" value="Znf_C2H2_sf"/>
</dbReference>
<keyword evidence="7" id="KW-0805">Transcription regulation</keyword>
<keyword evidence="8" id="KW-0238">DNA-binding</keyword>
<keyword evidence="12" id="KW-1133">Transmembrane helix</keyword>
<feature type="transmembrane region" description="Helical" evidence="12">
    <location>
        <begin position="94"/>
        <end position="119"/>
    </location>
</feature>
<keyword evidence="12" id="KW-0472">Membrane</keyword>
<keyword evidence="4" id="KW-0677">Repeat</keyword>
<comment type="similarity">
    <text evidence="2">Belongs to the krueppel C2H2-type zinc-finger protein family.</text>
</comment>
<evidence type="ECO:0000256" key="11">
    <source>
        <dbReference type="PROSITE-ProRule" id="PRU00042"/>
    </source>
</evidence>
<feature type="domain" description="C2H2-type" evidence="13">
    <location>
        <begin position="398"/>
        <end position="426"/>
    </location>
</feature>
<evidence type="ECO:0000256" key="6">
    <source>
        <dbReference type="ARBA" id="ARBA00022833"/>
    </source>
</evidence>
<keyword evidence="3" id="KW-0479">Metal-binding</keyword>
<dbReference type="InterPro" id="IPR050688">
    <property type="entry name" value="Zinc_finger/UBP_domain"/>
</dbReference>
<gene>
    <name evidence="14" type="ORF">HHI36_014947</name>
</gene>
<evidence type="ECO:0000313" key="14">
    <source>
        <dbReference type="EMBL" id="KAL3273507.1"/>
    </source>
</evidence>
<dbReference type="AlphaFoldDB" id="A0ABD2N4Y9"/>
<keyword evidence="12" id="KW-0812">Transmembrane</keyword>
<dbReference type="Gene3D" id="3.30.160.60">
    <property type="entry name" value="Classic Zinc Finger"/>
    <property type="match status" value="5"/>
</dbReference>
<organism evidence="14 15">
    <name type="scientific">Cryptolaemus montrouzieri</name>
    <dbReference type="NCBI Taxonomy" id="559131"/>
    <lineage>
        <taxon>Eukaryota</taxon>
        <taxon>Metazoa</taxon>
        <taxon>Ecdysozoa</taxon>
        <taxon>Arthropoda</taxon>
        <taxon>Hexapoda</taxon>
        <taxon>Insecta</taxon>
        <taxon>Pterygota</taxon>
        <taxon>Neoptera</taxon>
        <taxon>Endopterygota</taxon>
        <taxon>Coleoptera</taxon>
        <taxon>Polyphaga</taxon>
        <taxon>Cucujiformia</taxon>
        <taxon>Coccinelloidea</taxon>
        <taxon>Coccinellidae</taxon>
        <taxon>Scymninae</taxon>
        <taxon>Scymnini</taxon>
        <taxon>Cryptolaemus</taxon>
    </lineage>
</organism>
<evidence type="ECO:0000256" key="12">
    <source>
        <dbReference type="SAM" id="Phobius"/>
    </source>
</evidence>
<dbReference type="FunFam" id="3.30.160.60:FF:000075">
    <property type="entry name" value="Putative zinc finger protein 536"/>
    <property type="match status" value="1"/>
</dbReference>
<dbReference type="GO" id="GO:0003677">
    <property type="term" value="F:DNA binding"/>
    <property type="evidence" value="ECO:0007669"/>
    <property type="project" value="UniProtKB-KW"/>
</dbReference>
<dbReference type="InterPro" id="IPR013087">
    <property type="entry name" value="Znf_C2H2_type"/>
</dbReference>
<feature type="domain" description="C2H2-type" evidence="13">
    <location>
        <begin position="341"/>
        <end position="369"/>
    </location>
</feature>
<name>A0ABD2N4Y9_9CUCU</name>
<keyword evidence="9" id="KW-0804">Transcription</keyword>
<evidence type="ECO:0000256" key="4">
    <source>
        <dbReference type="ARBA" id="ARBA00022737"/>
    </source>
</evidence>
<dbReference type="PANTHER" id="PTHR24403">
    <property type="entry name" value="ZINC FINGER PROTEIN"/>
    <property type="match status" value="1"/>
</dbReference>
<keyword evidence="5 11" id="KW-0863">Zinc-finger</keyword>
<accession>A0ABD2N4Y9</accession>
<evidence type="ECO:0000259" key="13">
    <source>
        <dbReference type="PROSITE" id="PS50157"/>
    </source>
</evidence>
<keyword evidence="15" id="KW-1185">Reference proteome</keyword>
<comment type="subcellular location">
    <subcellularLocation>
        <location evidence="1">Nucleus</location>
    </subcellularLocation>
</comment>